<sequence length="536" mass="59256">MTSVSSPIDSANNDNDIAKTSTRSGTLVQIASYNTNLQGDRGIPQDLVDWLAPTLTVSKFLAGSSSARSTNTGPPDIVAVGFQELLPLHLGFSGFSKSVIQSRDTLIRAQIEKYHQTPKSGDPNGTSDEQEQYTLVAHEVYVGVALLVYIRDSIGHRVEDINTSWTGCGPLWMGNKGAVGIRFTLKAPEGSKLPDEIFTFVNAHLTAHASQCHKRLKDWNHIVRTLLFPPLSSVDTPSDQPTTIYHTSHLFFAGDLNFRLDIPKDHALRSPEFENTRSRSLSPTSSSSPAPSGLSQSLSTRILTLINTADGREYLKDLDELRIERYKGTVCQSLREPPFWNFKCTYKYKIGTVDLYKFSIYLIFILLNIHLLCSMKRIPAWTDRVLYTTHTDSPQNGAEVSNIIPLVYTSVPSYTTSDHKPIVALLLVPTPHQPSPRTPLLPQSSSISKLTPDPYATIKRYTGRYVGRFIGLIWYLFVLVGLGNAAIGVGNVVIGLSVWGWGRRGFMFSLFGWWRSSIVGAAENGGVVLDEGRVNV</sequence>
<dbReference type="Proteomes" id="UP001050691">
    <property type="component" value="Unassembled WGS sequence"/>
</dbReference>
<feature type="domain" description="Inositol polyphosphate-related phosphatase" evidence="3">
    <location>
        <begin position="24"/>
        <end position="434"/>
    </location>
</feature>
<evidence type="ECO:0000256" key="1">
    <source>
        <dbReference type="SAM" id="MobiDB-lite"/>
    </source>
</evidence>
<evidence type="ECO:0000313" key="4">
    <source>
        <dbReference type="EMBL" id="GJJ12713.1"/>
    </source>
</evidence>
<evidence type="ECO:0000256" key="2">
    <source>
        <dbReference type="SAM" id="Phobius"/>
    </source>
</evidence>
<feature type="region of interest" description="Disordered" evidence="1">
    <location>
        <begin position="272"/>
        <end position="295"/>
    </location>
</feature>
<feature type="region of interest" description="Disordered" evidence="1">
    <location>
        <begin position="1"/>
        <end position="20"/>
    </location>
</feature>
<protein>
    <recommendedName>
        <fullName evidence="3">Inositol polyphosphate-related phosphatase domain-containing protein</fullName>
    </recommendedName>
</protein>
<dbReference type="SUPFAM" id="SSF56219">
    <property type="entry name" value="DNase I-like"/>
    <property type="match status" value="1"/>
</dbReference>
<dbReference type="PANTHER" id="PTHR11200:SF286">
    <property type="entry name" value="5-PHOSPHATASE, PUTATIVE (AFU_ORTHOLOGUE AFUA_5G07600)-RELATED"/>
    <property type="match status" value="1"/>
</dbReference>
<keyword evidence="2" id="KW-0812">Transmembrane</keyword>
<dbReference type="InterPro" id="IPR000300">
    <property type="entry name" value="IPPc"/>
</dbReference>
<name>A0AAV5AHX8_9AGAM</name>
<gene>
    <name evidence="4" type="ORF">Clacol_006957</name>
</gene>
<dbReference type="InterPro" id="IPR036691">
    <property type="entry name" value="Endo/exonu/phosph_ase_sf"/>
</dbReference>
<organism evidence="4 5">
    <name type="scientific">Clathrus columnatus</name>
    <dbReference type="NCBI Taxonomy" id="1419009"/>
    <lineage>
        <taxon>Eukaryota</taxon>
        <taxon>Fungi</taxon>
        <taxon>Dikarya</taxon>
        <taxon>Basidiomycota</taxon>
        <taxon>Agaricomycotina</taxon>
        <taxon>Agaricomycetes</taxon>
        <taxon>Phallomycetidae</taxon>
        <taxon>Phallales</taxon>
        <taxon>Clathraceae</taxon>
        <taxon>Clathrus</taxon>
    </lineage>
</organism>
<dbReference type="InterPro" id="IPR046985">
    <property type="entry name" value="IP5"/>
</dbReference>
<dbReference type="SMART" id="SM00128">
    <property type="entry name" value="IPPc"/>
    <property type="match status" value="1"/>
</dbReference>
<feature type="transmembrane region" description="Helical" evidence="2">
    <location>
        <begin position="469"/>
        <end position="502"/>
    </location>
</feature>
<dbReference type="Pfam" id="PF22669">
    <property type="entry name" value="Exo_endo_phos2"/>
    <property type="match status" value="2"/>
</dbReference>
<evidence type="ECO:0000259" key="3">
    <source>
        <dbReference type="SMART" id="SM00128"/>
    </source>
</evidence>
<reference evidence="4" key="1">
    <citation type="submission" date="2021-10" db="EMBL/GenBank/DDBJ databases">
        <title>De novo Genome Assembly of Clathrus columnatus (Basidiomycota, Fungi) Using Illumina and Nanopore Sequence Data.</title>
        <authorList>
            <person name="Ogiso-Tanaka E."/>
            <person name="Itagaki H."/>
            <person name="Hosoya T."/>
            <person name="Hosaka K."/>
        </authorList>
    </citation>
    <scope>NUCLEOTIDE SEQUENCE</scope>
    <source>
        <strain evidence="4">MO-923</strain>
    </source>
</reference>
<accession>A0AAV5AHX8</accession>
<dbReference type="Gene3D" id="3.60.10.10">
    <property type="entry name" value="Endonuclease/exonuclease/phosphatase"/>
    <property type="match status" value="1"/>
</dbReference>
<dbReference type="GO" id="GO:0046856">
    <property type="term" value="P:phosphatidylinositol dephosphorylation"/>
    <property type="evidence" value="ECO:0007669"/>
    <property type="project" value="InterPro"/>
</dbReference>
<keyword evidence="5" id="KW-1185">Reference proteome</keyword>
<proteinExistence type="predicted"/>
<dbReference type="GO" id="GO:0004439">
    <property type="term" value="F:phosphatidylinositol-4,5-bisphosphate 5-phosphatase activity"/>
    <property type="evidence" value="ECO:0007669"/>
    <property type="project" value="TreeGrafter"/>
</dbReference>
<dbReference type="PANTHER" id="PTHR11200">
    <property type="entry name" value="INOSITOL 5-PHOSPHATASE"/>
    <property type="match status" value="1"/>
</dbReference>
<feature type="transmembrane region" description="Helical" evidence="2">
    <location>
        <begin position="355"/>
        <end position="373"/>
    </location>
</feature>
<dbReference type="EMBL" id="BPWL01000007">
    <property type="protein sequence ID" value="GJJ12713.1"/>
    <property type="molecule type" value="Genomic_DNA"/>
</dbReference>
<keyword evidence="2" id="KW-0472">Membrane</keyword>
<dbReference type="AlphaFoldDB" id="A0AAV5AHX8"/>
<comment type="caution">
    <text evidence="4">The sequence shown here is derived from an EMBL/GenBank/DDBJ whole genome shotgun (WGS) entry which is preliminary data.</text>
</comment>
<evidence type="ECO:0000313" key="5">
    <source>
        <dbReference type="Proteomes" id="UP001050691"/>
    </source>
</evidence>
<feature type="compositionally biased region" description="Low complexity" evidence="1">
    <location>
        <begin position="278"/>
        <end position="295"/>
    </location>
</feature>
<keyword evidence="2" id="KW-1133">Transmembrane helix</keyword>